<dbReference type="RefSeq" id="WP_021687524.1">
    <property type="nucleotide sequence ID" value="NZ_KI260567.1"/>
</dbReference>
<dbReference type="SUPFAM" id="SSF56219">
    <property type="entry name" value="DNase I-like"/>
    <property type="match status" value="1"/>
</dbReference>
<accession>A0ABN0NY80</accession>
<keyword evidence="1" id="KW-1133">Transmembrane helix</keyword>
<gene>
    <name evidence="3" type="ORF">HMPREF9193_01316</name>
</gene>
<organism evidence="3 4">
    <name type="scientific">Treponema lecithinolyticum ATCC 700332</name>
    <dbReference type="NCBI Taxonomy" id="1321815"/>
    <lineage>
        <taxon>Bacteria</taxon>
        <taxon>Pseudomonadati</taxon>
        <taxon>Spirochaetota</taxon>
        <taxon>Spirochaetia</taxon>
        <taxon>Spirochaetales</taxon>
        <taxon>Treponemataceae</taxon>
        <taxon>Treponema</taxon>
    </lineage>
</organism>
<dbReference type="EMBL" id="AWVH01000033">
    <property type="protein sequence ID" value="ERJ92561.1"/>
    <property type="molecule type" value="Genomic_DNA"/>
</dbReference>
<protein>
    <submittedName>
        <fullName evidence="3">Endonuclease/exonuclease/phosphatase family protein</fullName>
    </submittedName>
</protein>
<dbReference type="InterPro" id="IPR036691">
    <property type="entry name" value="Endo/exonu/phosph_ase_sf"/>
</dbReference>
<dbReference type="InterPro" id="IPR005135">
    <property type="entry name" value="Endo/exonuclease/phosphatase"/>
</dbReference>
<dbReference type="Gene3D" id="3.60.10.10">
    <property type="entry name" value="Endonuclease/exonuclease/phosphatase"/>
    <property type="match status" value="1"/>
</dbReference>
<dbReference type="GO" id="GO:0004519">
    <property type="term" value="F:endonuclease activity"/>
    <property type="evidence" value="ECO:0007669"/>
    <property type="project" value="UniProtKB-KW"/>
</dbReference>
<evidence type="ECO:0000313" key="3">
    <source>
        <dbReference type="EMBL" id="ERJ92561.1"/>
    </source>
</evidence>
<dbReference type="Proteomes" id="UP000016649">
    <property type="component" value="Unassembled WGS sequence"/>
</dbReference>
<evidence type="ECO:0000256" key="1">
    <source>
        <dbReference type="SAM" id="Phobius"/>
    </source>
</evidence>
<keyword evidence="1" id="KW-0472">Membrane</keyword>
<keyword evidence="3" id="KW-0540">Nuclease</keyword>
<reference evidence="3 4" key="1">
    <citation type="submission" date="2013-08" db="EMBL/GenBank/DDBJ databases">
        <authorList>
            <person name="Weinstock G."/>
            <person name="Sodergren E."/>
            <person name="Wylie T."/>
            <person name="Fulton L."/>
            <person name="Fulton R."/>
            <person name="Fronick C."/>
            <person name="O'Laughlin M."/>
            <person name="Godfrey J."/>
            <person name="Miner T."/>
            <person name="Herter B."/>
            <person name="Appelbaum E."/>
            <person name="Cordes M."/>
            <person name="Lek S."/>
            <person name="Wollam A."/>
            <person name="Pepin K.H."/>
            <person name="Palsikar V.B."/>
            <person name="Mitreva M."/>
            <person name="Wilson R.K."/>
        </authorList>
    </citation>
    <scope>NUCLEOTIDE SEQUENCE [LARGE SCALE GENOMIC DNA]</scope>
    <source>
        <strain evidence="3 4">ATCC 700332</strain>
    </source>
</reference>
<feature type="domain" description="Endonuclease/exonuclease/phosphatase" evidence="2">
    <location>
        <begin position="99"/>
        <end position="326"/>
    </location>
</feature>
<proteinExistence type="predicted"/>
<keyword evidence="4" id="KW-1185">Reference proteome</keyword>
<keyword evidence="3" id="KW-0255">Endonuclease</keyword>
<keyword evidence="3" id="KW-0378">Hydrolase</keyword>
<comment type="caution">
    <text evidence="3">The sequence shown here is derived from an EMBL/GenBank/DDBJ whole genome shotgun (WGS) entry which is preliminary data.</text>
</comment>
<dbReference type="Pfam" id="PF03372">
    <property type="entry name" value="Exo_endo_phos"/>
    <property type="match status" value="1"/>
</dbReference>
<feature type="transmembrane region" description="Helical" evidence="1">
    <location>
        <begin position="21"/>
        <end position="46"/>
    </location>
</feature>
<evidence type="ECO:0000313" key="4">
    <source>
        <dbReference type="Proteomes" id="UP000016649"/>
    </source>
</evidence>
<evidence type="ECO:0000259" key="2">
    <source>
        <dbReference type="Pfam" id="PF03372"/>
    </source>
</evidence>
<sequence>MQNQSRNQPKPQSAVLKMLKTFLIVCALTAALAVLLFALLVALLSITEYRPRDVENAIVISDVQNGETGAPYAASAVSDAGQKNPARPPLDAGQSVRIVSWNIGYGALGAKQDFFMDGGSMVRPKNKAAVEENLNGIAEFIKTHNADVWFIQEMDIASSRSFYIDESRFLSRATAFGGTYAYNYKCLFVPFPFPPLGRVASGLATFTDLSCTASERRALPVPFKWPVRLANLKRCMLVNRFPLSCGNQLVAVNVHLEAYDDGEGKVEQTKALMNFLTAEYDKGNYVIAGGDFNQLFPGLDKSAYLMREQAWHAGILDEAMLPALWRFAADGTVPSCRSNDAAYESALYDENVRKNWQYYFIDGFILSPNVTLRSVCTYDEFFMYADHNPVELEVVLEKSGI</sequence>
<keyword evidence="1" id="KW-0812">Transmembrane</keyword>
<name>A0ABN0NY80_TRELE</name>